<reference evidence="18" key="2">
    <citation type="submission" date="2019-02" db="EMBL/GenBank/DDBJ databases">
        <title>Opniocepnalus argus Var Kimnra genome.</title>
        <authorList>
            <person name="Zhou C."/>
            <person name="Xiao S."/>
        </authorList>
    </citation>
    <scope>NUCLEOTIDE SEQUENCE [LARGE SCALE GENOMIC DNA]</scope>
</reference>
<keyword evidence="6" id="KW-0256">Endoplasmic reticulum</keyword>
<feature type="domain" description="EamA" evidence="16">
    <location>
        <begin position="111"/>
        <end position="242"/>
    </location>
</feature>
<dbReference type="GO" id="GO:0005789">
    <property type="term" value="C:endoplasmic reticulum membrane"/>
    <property type="evidence" value="ECO:0007669"/>
    <property type="project" value="UniProtKB-SubCell"/>
</dbReference>
<dbReference type="Pfam" id="PF00892">
    <property type="entry name" value="EamA"/>
    <property type="match status" value="2"/>
</dbReference>
<keyword evidence="3" id="KW-1003">Cell membrane</keyword>
<feature type="transmembrane region" description="Helical" evidence="15">
    <location>
        <begin position="142"/>
        <end position="160"/>
    </location>
</feature>
<feature type="transmembrane region" description="Helical" evidence="15">
    <location>
        <begin position="225"/>
        <end position="242"/>
    </location>
</feature>
<dbReference type="Gene3D" id="1.10.3730.20">
    <property type="match status" value="1"/>
</dbReference>
<feature type="transmembrane region" description="Helical" evidence="15">
    <location>
        <begin position="112"/>
        <end position="130"/>
    </location>
</feature>
<evidence type="ECO:0000256" key="1">
    <source>
        <dbReference type="ARBA" id="ARBA00004477"/>
    </source>
</evidence>
<feature type="transmembrane region" description="Helical" evidence="15">
    <location>
        <begin position="197"/>
        <end position="218"/>
    </location>
</feature>
<reference evidence="17 18" key="1">
    <citation type="submission" date="2019-02" db="EMBL/GenBank/DDBJ databases">
        <title>Opniocepnalus argus genome.</title>
        <authorList>
            <person name="Zhou C."/>
            <person name="Xiao S."/>
        </authorList>
    </citation>
    <scope>NUCLEOTIDE SEQUENCE [LARGE SCALE GENOMIC DNA]</scope>
    <source>
        <strain evidence="17">OARG1902GOOAL</strain>
        <tissue evidence="17">Muscle</tissue>
    </source>
</reference>
<keyword evidence="8 15" id="KW-0472">Membrane</keyword>
<dbReference type="PANTHER" id="PTHR22911:SF6">
    <property type="entry name" value="SOLUTE CARRIER FAMILY 35 MEMBER G1"/>
    <property type="match status" value="1"/>
</dbReference>
<comment type="subcellular location">
    <subcellularLocation>
        <location evidence="2">Cell membrane</location>
        <topology evidence="2">Multi-pass membrane protein</topology>
    </subcellularLocation>
    <subcellularLocation>
        <location evidence="1">Endoplasmic reticulum membrane</location>
        <topology evidence="1">Multi-pass membrane protein</topology>
    </subcellularLocation>
</comment>
<dbReference type="GO" id="GO:1990034">
    <property type="term" value="P:calcium ion export across plasma membrane"/>
    <property type="evidence" value="ECO:0007669"/>
    <property type="project" value="TreeGrafter"/>
</dbReference>
<evidence type="ECO:0000256" key="4">
    <source>
        <dbReference type="ARBA" id="ARBA00022692"/>
    </source>
</evidence>
<comment type="subunit">
    <text evidence="11">Interacts with STIM1; stimulated by depletion of intracellular calcium. Interacts with ORAI1. Interacts with the plasma membrane calcium-transporting ATPases ATP2B1 and ATP2B4. Interacts with ATP1A1, ATP2A2, KPNB1 and XPO1.</text>
</comment>
<evidence type="ECO:0000256" key="15">
    <source>
        <dbReference type="SAM" id="Phobius"/>
    </source>
</evidence>
<evidence type="ECO:0000256" key="10">
    <source>
        <dbReference type="ARBA" id="ARBA00061618"/>
    </source>
</evidence>
<keyword evidence="7 15" id="KW-1133">Transmembrane helix</keyword>
<evidence type="ECO:0000256" key="13">
    <source>
        <dbReference type="ARBA" id="ARBA00082789"/>
    </source>
</evidence>
<accession>A0A6G1QQ34</accession>
<feature type="transmembrane region" description="Helical" evidence="15">
    <location>
        <begin position="262"/>
        <end position="283"/>
    </location>
</feature>
<evidence type="ECO:0000313" key="18">
    <source>
        <dbReference type="Proteomes" id="UP000503349"/>
    </source>
</evidence>
<evidence type="ECO:0000256" key="6">
    <source>
        <dbReference type="ARBA" id="ARBA00022824"/>
    </source>
</evidence>
<evidence type="ECO:0000259" key="16">
    <source>
        <dbReference type="Pfam" id="PF00892"/>
    </source>
</evidence>
<feature type="transmembrane region" description="Helical" evidence="15">
    <location>
        <begin position="380"/>
        <end position="398"/>
    </location>
</feature>
<name>A0A6G1QQ34_CHAAH</name>
<evidence type="ECO:0000256" key="5">
    <source>
        <dbReference type="ARBA" id="ARBA00022737"/>
    </source>
</evidence>
<keyword evidence="4 15" id="KW-0812">Transmembrane</keyword>
<evidence type="ECO:0000256" key="11">
    <source>
        <dbReference type="ARBA" id="ARBA00064541"/>
    </source>
</evidence>
<proteinExistence type="inferred from homology"/>
<dbReference type="AlphaFoldDB" id="A0A6G1QQ34"/>
<evidence type="ECO:0000256" key="2">
    <source>
        <dbReference type="ARBA" id="ARBA00004651"/>
    </source>
</evidence>
<gene>
    <name evidence="17" type="ORF">EXN66_Car020092</name>
</gene>
<evidence type="ECO:0000313" key="17">
    <source>
        <dbReference type="EMBL" id="KAF3704403.1"/>
    </source>
</evidence>
<keyword evidence="5" id="KW-0677">Repeat</keyword>
<dbReference type="SUPFAM" id="SSF103481">
    <property type="entry name" value="Multidrug resistance efflux transporter EmrE"/>
    <property type="match status" value="2"/>
</dbReference>
<dbReference type="PANTHER" id="PTHR22911">
    <property type="entry name" value="ACYL-MALONYL CONDENSING ENZYME-RELATED"/>
    <property type="match status" value="1"/>
</dbReference>
<dbReference type="EMBL" id="CM015731">
    <property type="protein sequence ID" value="KAF3704403.1"/>
    <property type="molecule type" value="Genomic_DNA"/>
</dbReference>
<feature type="transmembrane region" description="Helical" evidence="15">
    <location>
        <begin position="327"/>
        <end position="344"/>
    </location>
</feature>
<organism evidence="17 18">
    <name type="scientific">Channa argus</name>
    <name type="common">Northern snakehead</name>
    <name type="synonym">Ophicephalus argus</name>
    <dbReference type="NCBI Taxonomy" id="215402"/>
    <lineage>
        <taxon>Eukaryota</taxon>
        <taxon>Metazoa</taxon>
        <taxon>Chordata</taxon>
        <taxon>Craniata</taxon>
        <taxon>Vertebrata</taxon>
        <taxon>Euteleostomi</taxon>
        <taxon>Actinopterygii</taxon>
        <taxon>Neopterygii</taxon>
        <taxon>Teleostei</taxon>
        <taxon>Neoteleostei</taxon>
        <taxon>Acanthomorphata</taxon>
        <taxon>Anabantaria</taxon>
        <taxon>Anabantiformes</taxon>
        <taxon>Channoidei</taxon>
        <taxon>Channidae</taxon>
        <taxon>Channa</taxon>
    </lineage>
</organism>
<feature type="domain" description="EamA" evidence="16">
    <location>
        <begin position="264"/>
        <end position="395"/>
    </location>
</feature>
<sequence>MGDLNHGTHKRVFSVGDDVTVVFYKVDNRGTSSGGGHSDECGEDEPAAERIDFQSNCHGDAEEEAGGNDNSSQSSEKKTLCPPALCVSGEPASREGSAREGAEKPKGCPGLGLFYAFLSTVFFSIISVLVKTIQGVHAIEISAIRCFFQMLFVVPLLIYHKTGFLGPRDKRIYLVLRGFIGSNAMILLFYAVQQMPLADATVIMFSNPVFTSLLAWIFLKERCTIWDCVFTVFTLTGVILIARPPFLFGDHLRGIEGNYTNHIKGTIAAFAGAIAAACTFVILRKMGKSVHYYLSVWYYAVIGLIECIIAVSVLGEWKIPFCGRDRWILILIAVLGIAGQTFLTKALQIEKAAPVALMRTIDVVLAFIFQFLFFNLAPTLWSLGGALCVVLSTSGVAARRWYTSSRNS</sequence>
<feature type="region of interest" description="Disordered" evidence="14">
    <location>
        <begin position="28"/>
        <end position="82"/>
    </location>
</feature>
<comment type="similarity">
    <text evidence="10">Belongs to the TMEM20 family.</text>
</comment>
<dbReference type="Proteomes" id="UP000503349">
    <property type="component" value="Chromosome 20"/>
</dbReference>
<evidence type="ECO:0000256" key="14">
    <source>
        <dbReference type="SAM" id="MobiDB-lite"/>
    </source>
</evidence>
<evidence type="ECO:0000256" key="3">
    <source>
        <dbReference type="ARBA" id="ARBA00022475"/>
    </source>
</evidence>
<dbReference type="GO" id="GO:0051480">
    <property type="term" value="P:regulation of cytosolic calcium ion concentration"/>
    <property type="evidence" value="ECO:0007669"/>
    <property type="project" value="TreeGrafter"/>
</dbReference>
<evidence type="ECO:0000256" key="7">
    <source>
        <dbReference type="ARBA" id="ARBA00022989"/>
    </source>
</evidence>
<dbReference type="InterPro" id="IPR000620">
    <property type="entry name" value="EamA_dom"/>
</dbReference>
<evidence type="ECO:0000256" key="8">
    <source>
        <dbReference type="ARBA" id="ARBA00023136"/>
    </source>
</evidence>
<evidence type="ECO:0000256" key="12">
    <source>
        <dbReference type="ARBA" id="ARBA00074441"/>
    </source>
</evidence>
<keyword evidence="18" id="KW-1185">Reference proteome</keyword>
<dbReference type="FunFam" id="1.10.3730.20:FF:000026">
    <property type="entry name" value="Solute carrier family 35, member G1"/>
    <property type="match status" value="1"/>
</dbReference>
<feature type="transmembrane region" description="Helical" evidence="15">
    <location>
        <begin position="356"/>
        <end position="374"/>
    </location>
</feature>
<comment type="function">
    <text evidence="9">May play a role in intracellular calcium sensing and homeostasis. May act as a negative regulator of plasma membrane calcium-transporting ATPases preventing calcium efflux from the cell.</text>
</comment>
<evidence type="ECO:0000256" key="9">
    <source>
        <dbReference type="ARBA" id="ARBA00059734"/>
    </source>
</evidence>
<dbReference type="GO" id="GO:0005886">
    <property type="term" value="C:plasma membrane"/>
    <property type="evidence" value="ECO:0007669"/>
    <property type="project" value="UniProtKB-SubCell"/>
</dbReference>
<protein>
    <recommendedName>
        <fullName evidence="12">Solute carrier family 35 member G1</fullName>
    </recommendedName>
    <alternativeName>
        <fullName evidence="13">Transmembrane protein 20</fullName>
    </alternativeName>
</protein>
<dbReference type="InterPro" id="IPR037185">
    <property type="entry name" value="EmrE-like"/>
</dbReference>
<feature type="transmembrane region" description="Helical" evidence="15">
    <location>
        <begin position="172"/>
        <end position="191"/>
    </location>
</feature>
<feature type="transmembrane region" description="Helical" evidence="15">
    <location>
        <begin position="295"/>
        <end position="315"/>
    </location>
</feature>